<reference evidence="9" key="2">
    <citation type="submission" date="2025-08" db="UniProtKB">
        <authorList>
            <consortium name="Ensembl"/>
        </authorList>
    </citation>
    <scope>IDENTIFICATION</scope>
</reference>
<dbReference type="InterPro" id="IPR018097">
    <property type="entry name" value="EGF_Ca-bd_CS"/>
</dbReference>
<dbReference type="PROSITE" id="PS01187">
    <property type="entry name" value="EGF_CA"/>
    <property type="match status" value="1"/>
</dbReference>
<dbReference type="CDD" id="cd00054">
    <property type="entry name" value="EGF_CA"/>
    <property type="match status" value="3"/>
</dbReference>
<protein>
    <recommendedName>
        <fullName evidence="8">EGF-like domain-containing protein</fullName>
    </recommendedName>
</protein>
<dbReference type="InterPro" id="IPR001881">
    <property type="entry name" value="EGF-like_Ca-bd_dom"/>
</dbReference>
<dbReference type="InterPro" id="IPR009030">
    <property type="entry name" value="Growth_fac_rcpt_cys_sf"/>
</dbReference>
<keyword evidence="10" id="KW-1185">Reference proteome</keyword>
<sequence>HNCHANATCTNNIGSFTCSCNTGFTGNGVNCSDIIECTSGTHNCHANATCTNNIGSYTCSCNTGFTGDGVNCTDINECISSTHNCSGNEQCTNTIGSFTCVIAQAAGISWWIILLVCIGSFIALVILAYFLWTKRRSENYHMPSTKPIDEKYRSINIADDDVTSPTPVNGVKTDPVKDSSTTTASDIIDIYSKINRSTADDSL</sequence>
<dbReference type="PROSITE" id="PS50026">
    <property type="entry name" value="EGF_3"/>
    <property type="match status" value="2"/>
</dbReference>
<keyword evidence="7" id="KW-0472">Membrane</keyword>
<feature type="region of interest" description="Disordered" evidence="6">
    <location>
        <begin position="160"/>
        <end position="182"/>
    </location>
</feature>
<evidence type="ECO:0000256" key="4">
    <source>
        <dbReference type="ARBA" id="ARBA00023157"/>
    </source>
</evidence>
<feature type="domain" description="EGF-like" evidence="8">
    <location>
        <begin position="1"/>
        <end position="32"/>
    </location>
</feature>
<evidence type="ECO:0000256" key="2">
    <source>
        <dbReference type="ARBA" id="ARBA00022729"/>
    </source>
</evidence>
<dbReference type="Ensembl" id="ENSCSAVT00000000662.1">
    <property type="protein sequence ID" value="ENSCSAVP00000000655.1"/>
    <property type="gene ID" value="ENSCSAVG00000000364.1"/>
</dbReference>
<evidence type="ECO:0000256" key="5">
    <source>
        <dbReference type="PROSITE-ProRule" id="PRU00076"/>
    </source>
</evidence>
<evidence type="ECO:0000313" key="9">
    <source>
        <dbReference type="Ensembl" id="ENSCSAVP00000000655.1"/>
    </source>
</evidence>
<dbReference type="PANTHER" id="PTHR24039:SF58">
    <property type="entry name" value="EGF-LIKE DOMAIN-CONTAINING PROTEIN"/>
    <property type="match status" value="1"/>
</dbReference>
<keyword evidence="2" id="KW-0732">Signal</keyword>
<dbReference type="Gene3D" id="2.10.25.10">
    <property type="entry name" value="Laminin"/>
    <property type="match status" value="3"/>
</dbReference>
<evidence type="ECO:0000259" key="8">
    <source>
        <dbReference type="PROSITE" id="PS50026"/>
    </source>
</evidence>
<dbReference type="SMART" id="SM00179">
    <property type="entry name" value="EGF_CA"/>
    <property type="match status" value="3"/>
</dbReference>
<dbReference type="InterPro" id="IPR000742">
    <property type="entry name" value="EGF"/>
</dbReference>
<comment type="caution">
    <text evidence="5">Lacks conserved residue(s) required for the propagation of feature annotation.</text>
</comment>
<evidence type="ECO:0000256" key="3">
    <source>
        <dbReference type="ARBA" id="ARBA00022737"/>
    </source>
</evidence>
<dbReference type="PANTHER" id="PTHR24039">
    <property type="entry name" value="FIBRILLIN-RELATED"/>
    <property type="match status" value="1"/>
</dbReference>
<dbReference type="InterPro" id="IPR000152">
    <property type="entry name" value="EGF-type_Asp/Asn_hydroxyl_site"/>
</dbReference>
<dbReference type="GO" id="GO:0005509">
    <property type="term" value="F:calcium ion binding"/>
    <property type="evidence" value="ECO:0007669"/>
    <property type="project" value="InterPro"/>
</dbReference>
<keyword evidence="7" id="KW-1133">Transmembrane helix</keyword>
<organism evidence="9 10">
    <name type="scientific">Ciona savignyi</name>
    <name type="common">Pacific transparent sea squirt</name>
    <dbReference type="NCBI Taxonomy" id="51511"/>
    <lineage>
        <taxon>Eukaryota</taxon>
        <taxon>Metazoa</taxon>
        <taxon>Chordata</taxon>
        <taxon>Tunicata</taxon>
        <taxon>Ascidiacea</taxon>
        <taxon>Phlebobranchia</taxon>
        <taxon>Cionidae</taxon>
        <taxon>Ciona</taxon>
    </lineage>
</organism>
<keyword evidence="1 5" id="KW-0245">EGF-like domain</keyword>
<keyword evidence="3" id="KW-0677">Repeat</keyword>
<name>H2Y5Q7_CIOSA</name>
<proteinExistence type="predicted"/>
<dbReference type="PROSITE" id="PS01186">
    <property type="entry name" value="EGF_2"/>
    <property type="match status" value="2"/>
</dbReference>
<evidence type="ECO:0000313" key="10">
    <source>
        <dbReference type="Proteomes" id="UP000007875"/>
    </source>
</evidence>
<feature type="transmembrane region" description="Helical" evidence="7">
    <location>
        <begin position="108"/>
        <end position="132"/>
    </location>
</feature>
<reference evidence="9" key="3">
    <citation type="submission" date="2025-09" db="UniProtKB">
        <authorList>
            <consortium name="Ensembl"/>
        </authorList>
    </citation>
    <scope>IDENTIFICATION</scope>
</reference>
<dbReference type="InterPro" id="IPR049883">
    <property type="entry name" value="NOTCH1_EGF-like"/>
</dbReference>
<evidence type="ECO:0000256" key="1">
    <source>
        <dbReference type="ARBA" id="ARBA00022536"/>
    </source>
</evidence>
<dbReference type="Proteomes" id="UP000007875">
    <property type="component" value="Unassembled WGS sequence"/>
</dbReference>
<dbReference type="FunFam" id="2.10.25.10:FF:000038">
    <property type="entry name" value="Fibrillin 2"/>
    <property type="match status" value="2"/>
</dbReference>
<dbReference type="PROSITE" id="PS00010">
    <property type="entry name" value="ASX_HYDROXYL"/>
    <property type="match status" value="2"/>
</dbReference>
<dbReference type="Pfam" id="PF07645">
    <property type="entry name" value="EGF_CA"/>
    <property type="match status" value="1"/>
</dbReference>
<reference evidence="10" key="1">
    <citation type="submission" date="2003-08" db="EMBL/GenBank/DDBJ databases">
        <authorList>
            <person name="Birren B."/>
            <person name="Nusbaum C."/>
            <person name="Abebe A."/>
            <person name="Abouelleil A."/>
            <person name="Adekoya E."/>
            <person name="Ait-zahra M."/>
            <person name="Allen N."/>
            <person name="Allen T."/>
            <person name="An P."/>
            <person name="Anderson M."/>
            <person name="Anderson S."/>
            <person name="Arachchi H."/>
            <person name="Armbruster J."/>
            <person name="Bachantsang P."/>
            <person name="Baldwin J."/>
            <person name="Barry A."/>
            <person name="Bayul T."/>
            <person name="Blitshsteyn B."/>
            <person name="Bloom T."/>
            <person name="Blye J."/>
            <person name="Boguslavskiy L."/>
            <person name="Borowsky M."/>
            <person name="Boukhgalter B."/>
            <person name="Brunache A."/>
            <person name="Butler J."/>
            <person name="Calixte N."/>
            <person name="Calvo S."/>
            <person name="Camarata J."/>
            <person name="Campo K."/>
            <person name="Chang J."/>
            <person name="Cheshatsang Y."/>
            <person name="Citroen M."/>
            <person name="Collymore A."/>
            <person name="Considine T."/>
            <person name="Cook A."/>
            <person name="Cooke P."/>
            <person name="Corum B."/>
            <person name="Cuomo C."/>
            <person name="David R."/>
            <person name="Dawoe T."/>
            <person name="Degray S."/>
            <person name="Dodge S."/>
            <person name="Dooley K."/>
            <person name="Dorje P."/>
            <person name="Dorjee K."/>
            <person name="Dorris L."/>
            <person name="Duffey N."/>
            <person name="Dupes A."/>
            <person name="Elkins T."/>
            <person name="Engels R."/>
            <person name="Erickson J."/>
            <person name="Farina A."/>
            <person name="Faro S."/>
            <person name="Ferreira P."/>
            <person name="Fischer H."/>
            <person name="Fitzgerald M."/>
            <person name="Foley K."/>
            <person name="Gage D."/>
            <person name="Galagan J."/>
            <person name="Gearin G."/>
            <person name="Gnerre S."/>
            <person name="Gnirke A."/>
            <person name="Goyette A."/>
            <person name="Graham J."/>
            <person name="Grandbois E."/>
            <person name="Gyaltsen K."/>
            <person name="Hafez N."/>
            <person name="Hagopian D."/>
            <person name="Hagos B."/>
            <person name="Hall J."/>
            <person name="Hatcher B."/>
            <person name="Heller A."/>
            <person name="Higgins H."/>
            <person name="Honan T."/>
            <person name="Horn A."/>
            <person name="Houde N."/>
            <person name="Hughes L."/>
            <person name="Hulme W."/>
            <person name="Husby E."/>
            <person name="Iliev I."/>
            <person name="Jaffe D."/>
            <person name="Jones C."/>
            <person name="Kamal M."/>
            <person name="Kamat A."/>
            <person name="Kamvysselis M."/>
            <person name="Karlsson E."/>
            <person name="Kells C."/>
            <person name="Kieu A."/>
            <person name="Kisner P."/>
            <person name="Kodira C."/>
            <person name="Kulbokas E."/>
            <person name="Labutti K."/>
            <person name="Lama D."/>
            <person name="Landers T."/>
            <person name="Leger J."/>
            <person name="Levine S."/>
            <person name="Lewis D."/>
            <person name="Lewis T."/>
            <person name="Lindblad-toh K."/>
            <person name="Liu X."/>
            <person name="Lokyitsang T."/>
            <person name="Lokyitsang Y."/>
            <person name="Lucien O."/>
            <person name="Lui A."/>
            <person name="Ma L.J."/>
            <person name="Mabbitt R."/>
            <person name="Macdonald J."/>
            <person name="Maclean C."/>
            <person name="Major J."/>
            <person name="Manning J."/>
            <person name="Marabella R."/>
            <person name="Maru K."/>
            <person name="Matthews C."/>
            <person name="Mauceli E."/>
            <person name="Mccarthy M."/>
            <person name="Mcdonough S."/>
            <person name="Mcghee T."/>
            <person name="Meldrim J."/>
            <person name="Meneus L."/>
            <person name="Mesirov J."/>
            <person name="Mihalev A."/>
            <person name="Mihova T."/>
            <person name="Mikkelsen T."/>
            <person name="Mlenga V."/>
            <person name="Moru K."/>
            <person name="Mozes J."/>
            <person name="Mulrain L."/>
            <person name="Munson G."/>
            <person name="Naylor J."/>
            <person name="Newes C."/>
            <person name="Nguyen C."/>
            <person name="Nguyen N."/>
            <person name="Nguyen T."/>
            <person name="Nicol R."/>
            <person name="Nielsen C."/>
            <person name="Nizzari M."/>
            <person name="Norbu C."/>
            <person name="Norbu N."/>
            <person name="O'donnell P."/>
            <person name="Okoawo O."/>
            <person name="O'leary S."/>
            <person name="Omotosho B."/>
            <person name="O'neill K."/>
            <person name="Osman S."/>
            <person name="Parker S."/>
            <person name="Perrin D."/>
            <person name="Phunkhang P."/>
            <person name="Piqani B."/>
            <person name="Purcell S."/>
            <person name="Rachupka T."/>
            <person name="Ramasamy U."/>
            <person name="Rameau R."/>
            <person name="Ray V."/>
            <person name="Raymond C."/>
            <person name="Retta R."/>
            <person name="Richardson S."/>
            <person name="Rise C."/>
            <person name="Rodriguez J."/>
            <person name="Rogers J."/>
            <person name="Rogov P."/>
            <person name="Rutman M."/>
            <person name="Schupbach R."/>
            <person name="Seaman C."/>
            <person name="Settipalli S."/>
            <person name="Sharpe T."/>
            <person name="Sheridan J."/>
            <person name="Sherpa N."/>
            <person name="Shi J."/>
            <person name="Smirnov S."/>
            <person name="Smith C."/>
            <person name="Sougnez C."/>
            <person name="Spencer B."/>
            <person name="Stalker J."/>
            <person name="Stange-thomann N."/>
            <person name="Stavropoulos S."/>
            <person name="Stetson K."/>
            <person name="Stone C."/>
            <person name="Stone S."/>
            <person name="Stubbs M."/>
            <person name="Talamas J."/>
            <person name="Tchuinga P."/>
            <person name="Tenzing P."/>
            <person name="Tesfaye S."/>
            <person name="Theodore J."/>
            <person name="Thoulutsang Y."/>
            <person name="Topham K."/>
            <person name="Towey S."/>
            <person name="Tsamla T."/>
            <person name="Tsomo N."/>
            <person name="Vallee D."/>
            <person name="Vassiliev H."/>
            <person name="Venkataraman V."/>
            <person name="Vinson J."/>
            <person name="Vo A."/>
            <person name="Wade C."/>
            <person name="Wang S."/>
            <person name="Wangchuk T."/>
            <person name="Wangdi T."/>
            <person name="Whittaker C."/>
            <person name="Wilkinson J."/>
            <person name="Wu Y."/>
            <person name="Wyman D."/>
            <person name="Yadav S."/>
            <person name="Yang S."/>
            <person name="Yang X."/>
            <person name="Yeager S."/>
            <person name="Yee E."/>
            <person name="Young G."/>
            <person name="Zainoun J."/>
            <person name="Zembeck L."/>
            <person name="Zimmer A."/>
            <person name="Zody M."/>
            <person name="Lander E."/>
        </authorList>
    </citation>
    <scope>NUCLEOTIDE SEQUENCE [LARGE SCALE GENOMIC DNA]</scope>
</reference>
<dbReference type="AlphaFoldDB" id="H2Y5Q7"/>
<accession>H2Y5Q7</accession>
<dbReference type="SUPFAM" id="SSF57184">
    <property type="entry name" value="Growth factor receptor domain"/>
    <property type="match status" value="1"/>
</dbReference>
<dbReference type="HOGENOM" id="CLU_1351596_0_0_1"/>
<feature type="domain" description="EGF-like" evidence="8">
    <location>
        <begin position="33"/>
        <end position="73"/>
    </location>
</feature>
<evidence type="ECO:0000256" key="7">
    <source>
        <dbReference type="SAM" id="Phobius"/>
    </source>
</evidence>
<evidence type="ECO:0000256" key="6">
    <source>
        <dbReference type="SAM" id="MobiDB-lite"/>
    </source>
</evidence>
<dbReference type="InterPro" id="IPR024731">
    <property type="entry name" value="NELL2-like_EGF"/>
</dbReference>
<dbReference type="Pfam" id="PF12947">
    <property type="entry name" value="EGF_3"/>
    <property type="match status" value="2"/>
</dbReference>
<dbReference type="GeneTree" id="ENSGT00950000183158"/>
<keyword evidence="7" id="KW-0812">Transmembrane</keyword>
<dbReference type="SMART" id="SM00181">
    <property type="entry name" value="EGF"/>
    <property type="match status" value="2"/>
</dbReference>
<keyword evidence="4" id="KW-1015">Disulfide bond</keyword>